<gene>
    <name evidence="1" type="ORF">Fot_28842</name>
</gene>
<reference evidence="2" key="1">
    <citation type="submission" date="2024-07" db="EMBL/GenBank/DDBJ databases">
        <title>Two chromosome-level genome assemblies of Korean endemic species Abeliophyllum distichum and Forsythia ovata (Oleaceae).</title>
        <authorList>
            <person name="Jang H."/>
        </authorList>
    </citation>
    <scope>NUCLEOTIDE SEQUENCE [LARGE SCALE GENOMIC DNA]</scope>
</reference>
<sequence length="100" mass="11239">MDICGIVSGKNVRKTREAIALDDMDDVDGIVRVEPLLLQILWFNLYGTLGLFGNFNFGGGKAVVTLIPAEAEVEQWYHDNRSTCEQVVNSGKILEMFIRY</sequence>
<organism evidence="1 2">
    <name type="scientific">Forsythia ovata</name>
    <dbReference type="NCBI Taxonomy" id="205694"/>
    <lineage>
        <taxon>Eukaryota</taxon>
        <taxon>Viridiplantae</taxon>
        <taxon>Streptophyta</taxon>
        <taxon>Embryophyta</taxon>
        <taxon>Tracheophyta</taxon>
        <taxon>Spermatophyta</taxon>
        <taxon>Magnoliopsida</taxon>
        <taxon>eudicotyledons</taxon>
        <taxon>Gunneridae</taxon>
        <taxon>Pentapetalae</taxon>
        <taxon>asterids</taxon>
        <taxon>lamiids</taxon>
        <taxon>Lamiales</taxon>
        <taxon>Oleaceae</taxon>
        <taxon>Forsythieae</taxon>
        <taxon>Forsythia</taxon>
    </lineage>
</organism>
<dbReference type="AlphaFoldDB" id="A0ABD1TQ57"/>
<evidence type="ECO:0000313" key="1">
    <source>
        <dbReference type="EMBL" id="KAL2514871.1"/>
    </source>
</evidence>
<dbReference type="Proteomes" id="UP001604277">
    <property type="component" value="Unassembled WGS sequence"/>
</dbReference>
<protein>
    <submittedName>
        <fullName evidence="1">Uncharacterized protein</fullName>
    </submittedName>
</protein>
<name>A0ABD1TQ57_9LAMI</name>
<dbReference type="EMBL" id="JBFOLJ010000008">
    <property type="protein sequence ID" value="KAL2514871.1"/>
    <property type="molecule type" value="Genomic_DNA"/>
</dbReference>
<evidence type="ECO:0000313" key="2">
    <source>
        <dbReference type="Proteomes" id="UP001604277"/>
    </source>
</evidence>
<keyword evidence="2" id="KW-1185">Reference proteome</keyword>
<proteinExistence type="predicted"/>
<accession>A0ABD1TQ57</accession>
<comment type="caution">
    <text evidence="1">The sequence shown here is derived from an EMBL/GenBank/DDBJ whole genome shotgun (WGS) entry which is preliminary data.</text>
</comment>